<sequence>MSQQSRIVELSTRIATNTAKVDAYLTAHSLPTPSLGPGTPFHPPIPPSEATIIAARKAIISDTLELRQQAGGCEGKSHVHGPRFLRGAACARSKYLFLSRLFPQLER</sequence>
<evidence type="ECO:0000313" key="1">
    <source>
        <dbReference type="EMBL" id="KAK3314647.1"/>
    </source>
</evidence>
<reference evidence="1" key="1">
    <citation type="journal article" date="2023" name="Mol. Phylogenet. Evol.">
        <title>Genome-scale phylogeny and comparative genomics of the fungal order Sordariales.</title>
        <authorList>
            <person name="Hensen N."/>
            <person name="Bonometti L."/>
            <person name="Westerberg I."/>
            <person name="Brannstrom I.O."/>
            <person name="Guillou S."/>
            <person name="Cros-Aarteil S."/>
            <person name="Calhoun S."/>
            <person name="Haridas S."/>
            <person name="Kuo A."/>
            <person name="Mondo S."/>
            <person name="Pangilinan J."/>
            <person name="Riley R."/>
            <person name="LaButti K."/>
            <person name="Andreopoulos B."/>
            <person name="Lipzen A."/>
            <person name="Chen C."/>
            <person name="Yan M."/>
            <person name="Daum C."/>
            <person name="Ng V."/>
            <person name="Clum A."/>
            <person name="Steindorff A."/>
            <person name="Ohm R.A."/>
            <person name="Martin F."/>
            <person name="Silar P."/>
            <person name="Natvig D.O."/>
            <person name="Lalanne C."/>
            <person name="Gautier V."/>
            <person name="Ament-Velasquez S.L."/>
            <person name="Kruys A."/>
            <person name="Hutchinson M.I."/>
            <person name="Powell A.J."/>
            <person name="Barry K."/>
            <person name="Miller A.N."/>
            <person name="Grigoriev I.V."/>
            <person name="Debuchy R."/>
            <person name="Gladieux P."/>
            <person name="Hiltunen Thoren M."/>
            <person name="Johannesson H."/>
        </authorList>
    </citation>
    <scope>NUCLEOTIDE SEQUENCE</scope>
    <source>
        <strain evidence="1">CBS 118394</strain>
    </source>
</reference>
<comment type="caution">
    <text evidence="1">The sequence shown here is derived from an EMBL/GenBank/DDBJ whole genome shotgun (WGS) entry which is preliminary data.</text>
</comment>
<name>A0AAE0HXF6_9PEZI</name>
<dbReference type="AlphaFoldDB" id="A0AAE0HXF6"/>
<proteinExistence type="predicted"/>
<protein>
    <submittedName>
        <fullName evidence="1">Uncharacterized protein</fullName>
    </submittedName>
</protein>
<dbReference type="EMBL" id="JAUEDM010000006">
    <property type="protein sequence ID" value="KAK3314647.1"/>
    <property type="molecule type" value="Genomic_DNA"/>
</dbReference>
<evidence type="ECO:0000313" key="2">
    <source>
        <dbReference type="Proteomes" id="UP001283341"/>
    </source>
</evidence>
<gene>
    <name evidence="1" type="ORF">B0H66DRAFT_563299</name>
</gene>
<organism evidence="1 2">
    <name type="scientific">Apodospora peruviana</name>
    <dbReference type="NCBI Taxonomy" id="516989"/>
    <lineage>
        <taxon>Eukaryota</taxon>
        <taxon>Fungi</taxon>
        <taxon>Dikarya</taxon>
        <taxon>Ascomycota</taxon>
        <taxon>Pezizomycotina</taxon>
        <taxon>Sordariomycetes</taxon>
        <taxon>Sordariomycetidae</taxon>
        <taxon>Sordariales</taxon>
        <taxon>Lasiosphaeriaceae</taxon>
        <taxon>Apodospora</taxon>
    </lineage>
</organism>
<accession>A0AAE0HXF6</accession>
<keyword evidence="2" id="KW-1185">Reference proteome</keyword>
<reference evidence="1" key="2">
    <citation type="submission" date="2023-06" db="EMBL/GenBank/DDBJ databases">
        <authorList>
            <consortium name="Lawrence Berkeley National Laboratory"/>
            <person name="Haridas S."/>
            <person name="Hensen N."/>
            <person name="Bonometti L."/>
            <person name="Westerberg I."/>
            <person name="Brannstrom I.O."/>
            <person name="Guillou S."/>
            <person name="Cros-Aarteil S."/>
            <person name="Calhoun S."/>
            <person name="Kuo A."/>
            <person name="Mondo S."/>
            <person name="Pangilinan J."/>
            <person name="Riley R."/>
            <person name="Labutti K."/>
            <person name="Andreopoulos B."/>
            <person name="Lipzen A."/>
            <person name="Chen C."/>
            <person name="Yanf M."/>
            <person name="Daum C."/>
            <person name="Ng V."/>
            <person name="Clum A."/>
            <person name="Steindorff A."/>
            <person name="Ohm R."/>
            <person name="Martin F."/>
            <person name="Silar P."/>
            <person name="Natvig D."/>
            <person name="Lalanne C."/>
            <person name="Gautier V."/>
            <person name="Ament-Velasquez S.L."/>
            <person name="Kruys A."/>
            <person name="Hutchinson M.I."/>
            <person name="Powell A.J."/>
            <person name="Barry K."/>
            <person name="Miller A.N."/>
            <person name="Grigoriev I.V."/>
            <person name="Debuchy R."/>
            <person name="Gladieux P."/>
            <person name="Thoren M.H."/>
            <person name="Johannesson H."/>
        </authorList>
    </citation>
    <scope>NUCLEOTIDE SEQUENCE</scope>
    <source>
        <strain evidence="1">CBS 118394</strain>
    </source>
</reference>
<dbReference type="Proteomes" id="UP001283341">
    <property type="component" value="Unassembled WGS sequence"/>
</dbReference>